<evidence type="ECO:0000313" key="2">
    <source>
        <dbReference type="WBParaSite" id="L893_g30978.t1"/>
    </source>
</evidence>
<dbReference type="AlphaFoldDB" id="A0A1I7ZY83"/>
<protein>
    <submittedName>
        <fullName evidence="2">Uncharacterized protein</fullName>
    </submittedName>
</protein>
<evidence type="ECO:0000313" key="1">
    <source>
        <dbReference type="Proteomes" id="UP000095287"/>
    </source>
</evidence>
<keyword evidence="1" id="KW-1185">Reference proteome</keyword>
<accession>A0A1I7ZY83</accession>
<reference evidence="2" key="1">
    <citation type="submission" date="2016-11" db="UniProtKB">
        <authorList>
            <consortium name="WormBaseParasite"/>
        </authorList>
    </citation>
    <scope>IDENTIFICATION</scope>
</reference>
<proteinExistence type="predicted"/>
<dbReference type="WBParaSite" id="L893_g30978.t1">
    <property type="protein sequence ID" value="L893_g30978.t1"/>
    <property type="gene ID" value="L893_g30978"/>
</dbReference>
<organism evidence="1 2">
    <name type="scientific">Steinernema glaseri</name>
    <dbReference type="NCBI Taxonomy" id="37863"/>
    <lineage>
        <taxon>Eukaryota</taxon>
        <taxon>Metazoa</taxon>
        <taxon>Ecdysozoa</taxon>
        <taxon>Nematoda</taxon>
        <taxon>Chromadorea</taxon>
        <taxon>Rhabditida</taxon>
        <taxon>Tylenchina</taxon>
        <taxon>Panagrolaimomorpha</taxon>
        <taxon>Strongyloidoidea</taxon>
        <taxon>Steinernematidae</taxon>
        <taxon>Steinernema</taxon>
    </lineage>
</organism>
<dbReference type="Proteomes" id="UP000095287">
    <property type="component" value="Unplaced"/>
</dbReference>
<name>A0A1I7ZY83_9BILA</name>
<sequence>MDHFQSRLINAIRLLNQNALRPPYPLPFFLSFRTSQSNLRLITMDRLLASWQWQRFVSSSMHPSLPVTEASTDVSSLAARSRGDATTSPKRFAIGGVTQLLGRLISNKKSVKWQCVRWDTSQLKD</sequence>